<sequence>MISFYKHSSTLALLGTDLKSEMYHSFVMKIKRHDLTSMKILKYIEDSLKPYKFYSITKTTNLLTLNTIYYASKVQCRGTQEPTKARRGSEVLCQCQSRWRNYPKGNR</sequence>
<accession>A0A0B7IEE3</accession>
<protein>
    <submittedName>
        <fullName evidence="1">Uncharacterized protein</fullName>
    </submittedName>
</protein>
<reference evidence="2" key="1">
    <citation type="submission" date="2015-01" db="EMBL/GenBank/DDBJ databases">
        <authorList>
            <person name="MANFREDI Pablo"/>
        </authorList>
    </citation>
    <scope>NUCLEOTIDE SEQUENCE [LARGE SCALE GENOMIC DNA]</scope>
    <source>
        <strain evidence="2">Cc11</strain>
    </source>
</reference>
<name>A0A0B7IEE3_9FLAO</name>
<evidence type="ECO:0000313" key="1">
    <source>
        <dbReference type="EMBL" id="CEN50266.1"/>
    </source>
</evidence>
<organism evidence="1 2">
    <name type="scientific">Capnocytophaga canimorsus</name>
    <dbReference type="NCBI Taxonomy" id="28188"/>
    <lineage>
        <taxon>Bacteria</taxon>
        <taxon>Pseudomonadati</taxon>
        <taxon>Bacteroidota</taxon>
        <taxon>Flavobacteriia</taxon>
        <taxon>Flavobacteriales</taxon>
        <taxon>Flavobacteriaceae</taxon>
        <taxon>Capnocytophaga</taxon>
    </lineage>
</organism>
<dbReference type="Proteomes" id="UP000039370">
    <property type="component" value="Unassembled WGS sequence"/>
</dbReference>
<dbReference type="EMBL" id="CDOK01000126">
    <property type="protein sequence ID" value="CEN50266.1"/>
    <property type="molecule type" value="Genomic_DNA"/>
</dbReference>
<gene>
    <name evidence="1" type="ORF">CCAN11_2110023</name>
</gene>
<evidence type="ECO:0000313" key="2">
    <source>
        <dbReference type="Proteomes" id="UP000039370"/>
    </source>
</evidence>
<proteinExistence type="predicted"/>
<dbReference type="AlphaFoldDB" id="A0A0B7IEE3"/>